<reference evidence="3 4" key="1">
    <citation type="submission" date="2020-08" db="EMBL/GenBank/DDBJ databases">
        <title>Genomic Encyclopedia of Type Strains, Phase IV (KMG-IV): sequencing the most valuable type-strain genomes for metagenomic binning, comparative biology and taxonomic classification.</title>
        <authorList>
            <person name="Goeker M."/>
        </authorList>
    </citation>
    <scope>NUCLEOTIDE SEQUENCE [LARGE SCALE GENOMIC DNA]</scope>
    <source>
        <strain evidence="3 4">DSM 45615</strain>
    </source>
</reference>
<proteinExistence type="inferred from homology"/>
<dbReference type="Proteomes" id="UP000578449">
    <property type="component" value="Unassembled WGS sequence"/>
</dbReference>
<evidence type="ECO:0000313" key="3">
    <source>
        <dbReference type="EMBL" id="MBB5135520.1"/>
    </source>
</evidence>
<evidence type="ECO:0000256" key="1">
    <source>
        <dbReference type="ARBA" id="ARBA00006484"/>
    </source>
</evidence>
<dbReference type="Gene3D" id="3.40.50.720">
    <property type="entry name" value="NAD(P)-binding Rossmann-like Domain"/>
    <property type="match status" value="1"/>
</dbReference>
<comment type="similarity">
    <text evidence="1">Belongs to the short-chain dehydrogenases/reductases (SDR) family.</text>
</comment>
<evidence type="ECO:0000313" key="4">
    <source>
        <dbReference type="Proteomes" id="UP000578449"/>
    </source>
</evidence>
<dbReference type="FunFam" id="3.40.50.720:FF:000084">
    <property type="entry name" value="Short-chain dehydrogenase reductase"/>
    <property type="match status" value="1"/>
</dbReference>
<dbReference type="PANTHER" id="PTHR42760">
    <property type="entry name" value="SHORT-CHAIN DEHYDROGENASES/REDUCTASES FAMILY MEMBER"/>
    <property type="match status" value="1"/>
</dbReference>
<accession>A0A840PDL4</accession>
<comment type="caution">
    <text evidence="3">The sequence shown here is derived from an EMBL/GenBank/DDBJ whole genome shotgun (WGS) entry which is preliminary data.</text>
</comment>
<dbReference type="RefSeq" id="WP_221336737.1">
    <property type="nucleotide sequence ID" value="NZ_BAABIX010000002.1"/>
</dbReference>
<keyword evidence="2 3" id="KW-0560">Oxidoreductase</keyword>
<dbReference type="EMBL" id="JACHGN010000011">
    <property type="protein sequence ID" value="MBB5135520.1"/>
    <property type="molecule type" value="Genomic_DNA"/>
</dbReference>
<protein>
    <submittedName>
        <fullName evidence="3">Glucose 1-dehydrogenase</fullName>
        <ecNumber evidence="3">1.1.1.47</ecNumber>
    </submittedName>
</protein>
<dbReference type="PRINTS" id="PR00081">
    <property type="entry name" value="GDHRDH"/>
</dbReference>
<dbReference type="InterPro" id="IPR036291">
    <property type="entry name" value="NAD(P)-bd_dom_sf"/>
</dbReference>
<dbReference type="PROSITE" id="PS00061">
    <property type="entry name" value="ADH_SHORT"/>
    <property type="match status" value="1"/>
</dbReference>
<dbReference type="CDD" id="cd05233">
    <property type="entry name" value="SDR_c"/>
    <property type="match status" value="1"/>
</dbReference>
<keyword evidence="4" id="KW-1185">Reference proteome</keyword>
<dbReference type="AlphaFoldDB" id="A0A840PDL4"/>
<evidence type="ECO:0000256" key="2">
    <source>
        <dbReference type="ARBA" id="ARBA00023002"/>
    </source>
</evidence>
<dbReference type="PANTHER" id="PTHR42760:SF123">
    <property type="entry name" value="OXIDOREDUCTASE"/>
    <property type="match status" value="1"/>
</dbReference>
<sequence length="259" mass="26336">MTMRNDITLVTGAGSGIGRAVALSQAAAGRPLALLDIDGPAVARAAAEAEERGAPHVLAVTADISSEADVADAFARCRATLGVPTRIVANAGVEIARKAHETTLAEWTHVIGVNLTGTFLTCRDAIRLLLDEGLCGSVVCVSSPSAFVGFAGGSNSAYGSSKGGISALVRALAIDYARSGIRVNGVVPGATATPLLDVAAGGRDDIAERARTQIPLGRLARAEEIAEAVDWLLGPKSSYVTGSHLHVDGGLTARGANDF</sequence>
<dbReference type="InterPro" id="IPR002347">
    <property type="entry name" value="SDR_fam"/>
</dbReference>
<dbReference type="InterPro" id="IPR020904">
    <property type="entry name" value="Sc_DH/Rdtase_CS"/>
</dbReference>
<dbReference type="EC" id="1.1.1.47" evidence="3"/>
<organism evidence="3 4">
    <name type="scientific">Thermocatellispora tengchongensis</name>
    <dbReference type="NCBI Taxonomy" id="1073253"/>
    <lineage>
        <taxon>Bacteria</taxon>
        <taxon>Bacillati</taxon>
        <taxon>Actinomycetota</taxon>
        <taxon>Actinomycetes</taxon>
        <taxon>Streptosporangiales</taxon>
        <taxon>Streptosporangiaceae</taxon>
        <taxon>Thermocatellispora</taxon>
    </lineage>
</organism>
<gene>
    <name evidence="3" type="ORF">HNP84_005264</name>
</gene>
<dbReference type="SUPFAM" id="SSF51735">
    <property type="entry name" value="NAD(P)-binding Rossmann-fold domains"/>
    <property type="match status" value="1"/>
</dbReference>
<dbReference type="GO" id="GO:0047936">
    <property type="term" value="F:glucose 1-dehydrogenase [NAD(P)+] activity"/>
    <property type="evidence" value="ECO:0007669"/>
    <property type="project" value="UniProtKB-EC"/>
</dbReference>
<dbReference type="Pfam" id="PF13561">
    <property type="entry name" value="adh_short_C2"/>
    <property type="match status" value="1"/>
</dbReference>
<name>A0A840PDL4_9ACTN</name>
<dbReference type="GO" id="GO:0030497">
    <property type="term" value="P:fatty acid elongation"/>
    <property type="evidence" value="ECO:0007669"/>
    <property type="project" value="TreeGrafter"/>
</dbReference>